<dbReference type="AlphaFoldDB" id="A0A9N9DA79"/>
<dbReference type="EMBL" id="CAJVPS010006793">
    <property type="protein sequence ID" value="CAG8628847.1"/>
    <property type="molecule type" value="Genomic_DNA"/>
</dbReference>
<reference evidence="3" key="1">
    <citation type="submission" date="2021-06" db="EMBL/GenBank/DDBJ databases">
        <authorList>
            <person name="Kallberg Y."/>
            <person name="Tangrot J."/>
            <person name="Rosling A."/>
        </authorList>
    </citation>
    <scope>NUCLEOTIDE SEQUENCE</scope>
    <source>
        <strain evidence="3">FL130A</strain>
    </source>
</reference>
<feature type="domain" description="F-box" evidence="2">
    <location>
        <begin position="91"/>
        <end position="120"/>
    </location>
</feature>
<feature type="compositionally biased region" description="Polar residues" evidence="1">
    <location>
        <begin position="392"/>
        <end position="410"/>
    </location>
</feature>
<dbReference type="CDD" id="cd09917">
    <property type="entry name" value="F-box_SF"/>
    <property type="match status" value="1"/>
</dbReference>
<evidence type="ECO:0000259" key="2">
    <source>
        <dbReference type="Pfam" id="PF00646"/>
    </source>
</evidence>
<dbReference type="Proteomes" id="UP000789508">
    <property type="component" value="Unassembled WGS sequence"/>
</dbReference>
<dbReference type="OrthoDB" id="2322499at2759"/>
<dbReference type="InterPro" id="IPR036047">
    <property type="entry name" value="F-box-like_dom_sf"/>
</dbReference>
<dbReference type="InterPro" id="IPR001810">
    <property type="entry name" value="F-box_dom"/>
</dbReference>
<protein>
    <submittedName>
        <fullName evidence="3">3600_t:CDS:1</fullName>
    </submittedName>
</protein>
<feature type="region of interest" description="Disordered" evidence="1">
    <location>
        <begin position="392"/>
        <end position="411"/>
    </location>
</feature>
<feature type="region of interest" description="Disordered" evidence="1">
    <location>
        <begin position="56"/>
        <end position="76"/>
    </location>
</feature>
<name>A0A9N9DA79_9GLOM</name>
<feature type="compositionally biased region" description="Low complexity" evidence="1">
    <location>
        <begin position="61"/>
        <end position="73"/>
    </location>
</feature>
<accession>A0A9N9DA79</accession>
<gene>
    <name evidence="3" type="ORF">ALEPTO_LOCUS9277</name>
</gene>
<dbReference type="SUPFAM" id="SSF81383">
    <property type="entry name" value="F-box domain"/>
    <property type="match status" value="1"/>
</dbReference>
<proteinExistence type="predicted"/>
<feature type="non-terminal residue" evidence="3">
    <location>
        <position position="434"/>
    </location>
</feature>
<keyword evidence="4" id="KW-1185">Reference proteome</keyword>
<evidence type="ECO:0000313" key="4">
    <source>
        <dbReference type="Proteomes" id="UP000789508"/>
    </source>
</evidence>
<sequence length="434" mass="50635">LIMEKMNIDPRQLPEELEVDMLKDDLSTFNIKPIGIQLVDTINQLKIQTQSIAHMKQQSESTLSNNKTTTTTNGEKKSPALFSITNHLYIFTNICSYLEPLDLVLLRLTCKYFNNLVKSPFDSITQQIWKNSRLASCEFYQLPPPLGMSEQLYINMIYTDNGCQICGDLIKNAKIYWNSLMVSCASCLNKNAISEKALRSEWDLPEAIVNVFIPITLQDLYGDYLRYYWIPSVSLTIEEYINLEPAEEKNWLKRKEIEYRFAIMTSLEREYWERCRYIKKYQPTITEVRKRKPIKHKEIERPLQHQTSLDHQIQQSEVSLYPTYYEWLKQLDILPIYENEYKDALKIATVNDEIIRQRIEQAKYGKSSNSTTIPLADTIIEGNFVSQRANKNVETNHPKKYTNNSQQQPRFRNAGYALRARATKLSSSSSSLNV</sequence>
<evidence type="ECO:0000256" key="1">
    <source>
        <dbReference type="SAM" id="MobiDB-lite"/>
    </source>
</evidence>
<organism evidence="3 4">
    <name type="scientific">Ambispora leptoticha</name>
    <dbReference type="NCBI Taxonomy" id="144679"/>
    <lineage>
        <taxon>Eukaryota</taxon>
        <taxon>Fungi</taxon>
        <taxon>Fungi incertae sedis</taxon>
        <taxon>Mucoromycota</taxon>
        <taxon>Glomeromycotina</taxon>
        <taxon>Glomeromycetes</taxon>
        <taxon>Archaeosporales</taxon>
        <taxon>Ambisporaceae</taxon>
        <taxon>Ambispora</taxon>
    </lineage>
</organism>
<evidence type="ECO:0000313" key="3">
    <source>
        <dbReference type="EMBL" id="CAG8628847.1"/>
    </source>
</evidence>
<comment type="caution">
    <text evidence="3">The sequence shown here is derived from an EMBL/GenBank/DDBJ whole genome shotgun (WGS) entry which is preliminary data.</text>
</comment>
<dbReference type="Pfam" id="PF00646">
    <property type="entry name" value="F-box"/>
    <property type="match status" value="1"/>
</dbReference>